<gene>
    <name evidence="1" type="ordered locus">FsymDg_0653</name>
</gene>
<sequence length="81" mass="8743">MGHCGRRLLWSFWGRVHWAPSPDLYPGIVRLPSSAFSGGKSVAVPAGNCPYRFACQVVVPARTVAGVNDGDTTTACCYFPR</sequence>
<proteinExistence type="predicted"/>
<keyword evidence="2" id="KW-1185">Reference proteome</keyword>
<evidence type="ECO:0000313" key="2">
    <source>
        <dbReference type="Proteomes" id="UP000001549"/>
    </source>
</evidence>
<dbReference type="HOGENOM" id="CLU_2568859_0_0_11"/>
<dbReference type="AlphaFoldDB" id="F8AV86"/>
<reference evidence="1 2" key="1">
    <citation type="submission" date="2011-05" db="EMBL/GenBank/DDBJ databases">
        <title>Complete sequence of chromosome of Frankia symbiont of Datisca glomerata.</title>
        <authorList>
            <consortium name="US DOE Joint Genome Institute"/>
            <person name="Lucas S."/>
            <person name="Han J."/>
            <person name="Lapidus A."/>
            <person name="Cheng J.-F."/>
            <person name="Goodwin L."/>
            <person name="Pitluck S."/>
            <person name="Peters L."/>
            <person name="Mikhailova N."/>
            <person name="Chertkov O."/>
            <person name="Teshima H."/>
            <person name="Han C."/>
            <person name="Tapia R."/>
            <person name="Land M."/>
            <person name="Hauser L."/>
            <person name="Kyrpides N."/>
            <person name="Ivanova N."/>
            <person name="Pagani I."/>
            <person name="Berry A."/>
            <person name="Pawlowski K."/>
            <person name="Persson T."/>
            <person name="Vanden Heuvel B."/>
            <person name="Benson D."/>
            <person name="Woyke T."/>
        </authorList>
    </citation>
    <scope>NUCLEOTIDE SEQUENCE [LARGE SCALE GENOMIC DNA]</scope>
    <source>
        <strain evidence="2">4085684</strain>
    </source>
</reference>
<dbReference type="STRING" id="656024.FsymDg_0653"/>
<dbReference type="Proteomes" id="UP000001549">
    <property type="component" value="Chromosome"/>
</dbReference>
<dbReference type="EMBL" id="CP002801">
    <property type="protein sequence ID" value="AEH08178.1"/>
    <property type="molecule type" value="Genomic_DNA"/>
</dbReference>
<evidence type="ECO:0000313" key="1">
    <source>
        <dbReference type="EMBL" id="AEH08178.1"/>
    </source>
</evidence>
<dbReference type="KEGG" id="fsy:FsymDg_0653"/>
<name>F8AV86_9ACTN</name>
<protein>
    <submittedName>
        <fullName evidence="1">Uncharacterized protein</fullName>
    </submittedName>
</protein>
<organism evidence="1 2">
    <name type="scientific">Candidatus Protofrankia datiscae</name>
    <dbReference type="NCBI Taxonomy" id="2716812"/>
    <lineage>
        <taxon>Bacteria</taxon>
        <taxon>Bacillati</taxon>
        <taxon>Actinomycetota</taxon>
        <taxon>Actinomycetes</taxon>
        <taxon>Frankiales</taxon>
        <taxon>Frankiaceae</taxon>
        <taxon>Protofrankia</taxon>
    </lineage>
</organism>
<accession>F8AV86</accession>